<accession>A0ACB8AGT0</accession>
<dbReference type="EMBL" id="MU267653">
    <property type="protein sequence ID" value="KAH7912380.1"/>
    <property type="molecule type" value="Genomic_DNA"/>
</dbReference>
<sequence length="307" mass="34031">MSTGSQPSFASEVGPPFVGLLFSIGMYGILCLQTYTYFHSYSDRRHLRYLVAIVWLVETFHTVIISDSIYYYDIVNYNNPNVLNSSTWTVNIHVVVTAFVAFLIQNFFAYRIYILSECNKLVTGIITLLSFIQLAFGSVVTIRAFTIKYFVLLTTAEWSIGSFLGTTLACDIFITLSMCYYLHGSRTGFKRTDSLVNTLILYALSTGAITAAIALANLITFFSQPTSLVTLGLNFILAKVYSNSLLATLNARKHLNARLYKTQDFTINLTGVPSSDVNFDARKTQDLPLPFAAVSGGSDETSGDNQV</sequence>
<gene>
    <name evidence="1" type="ORF">BJ138DRAFT_800934</name>
</gene>
<reference evidence="1" key="1">
    <citation type="journal article" date="2021" name="New Phytol.">
        <title>Evolutionary innovations through gain and loss of genes in the ectomycorrhizal Boletales.</title>
        <authorList>
            <person name="Wu G."/>
            <person name="Miyauchi S."/>
            <person name="Morin E."/>
            <person name="Kuo A."/>
            <person name="Drula E."/>
            <person name="Varga T."/>
            <person name="Kohler A."/>
            <person name="Feng B."/>
            <person name="Cao Y."/>
            <person name="Lipzen A."/>
            <person name="Daum C."/>
            <person name="Hundley H."/>
            <person name="Pangilinan J."/>
            <person name="Johnson J."/>
            <person name="Barry K."/>
            <person name="LaButti K."/>
            <person name="Ng V."/>
            <person name="Ahrendt S."/>
            <person name="Min B."/>
            <person name="Choi I.G."/>
            <person name="Park H."/>
            <person name="Plett J.M."/>
            <person name="Magnuson J."/>
            <person name="Spatafora J.W."/>
            <person name="Nagy L.G."/>
            <person name="Henrissat B."/>
            <person name="Grigoriev I.V."/>
            <person name="Yang Z.L."/>
            <person name="Xu J."/>
            <person name="Martin F.M."/>
        </authorList>
    </citation>
    <scope>NUCLEOTIDE SEQUENCE</scope>
    <source>
        <strain evidence="1">ATCC 28755</strain>
    </source>
</reference>
<name>A0ACB8AGT0_9AGAM</name>
<comment type="caution">
    <text evidence="1">The sequence shown here is derived from an EMBL/GenBank/DDBJ whole genome shotgun (WGS) entry which is preliminary data.</text>
</comment>
<evidence type="ECO:0000313" key="1">
    <source>
        <dbReference type="EMBL" id="KAH7912380.1"/>
    </source>
</evidence>
<protein>
    <submittedName>
        <fullName evidence="1">Uncharacterized protein</fullName>
    </submittedName>
</protein>
<dbReference type="Proteomes" id="UP000790377">
    <property type="component" value="Unassembled WGS sequence"/>
</dbReference>
<proteinExistence type="predicted"/>
<evidence type="ECO:0000313" key="2">
    <source>
        <dbReference type="Proteomes" id="UP000790377"/>
    </source>
</evidence>
<keyword evidence="2" id="KW-1185">Reference proteome</keyword>
<organism evidence="1 2">
    <name type="scientific">Hygrophoropsis aurantiaca</name>
    <dbReference type="NCBI Taxonomy" id="72124"/>
    <lineage>
        <taxon>Eukaryota</taxon>
        <taxon>Fungi</taxon>
        <taxon>Dikarya</taxon>
        <taxon>Basidiomycota</taxon>
        <taxon>Agaricomycotina</taxon>
        <taxon>Agaricomycetes</taxon>
        <taxon>Agaricomycetidae</taxon>
        <taxon>Boletales</taxon>
        <taxon>Coniophorineae</taxon>
        <taxon>Hygrophoropsidaceae</taxon>
        <taxon>Hygrophoropsis</taxon>
    </lineage>
</organism>